<gene>
    <name evidence="4" type="ORF">HMPREF0654_05785</name>
</gene>
<reference evidence="4 5" key="1">
    <citation type="submission" date="2014-07" db="EMBL/GenBank/DDBJ databases">
        <authorList>
            <person name="McCorrison J."/>
            <person name="Sanka R."/>
            <person name="Torralba M."/>
            <person name="Gillis M."/>
            <person name="Haft D.H."/>
            <person name="Methe B."/>
            <person name="Sutton G."/>
            <person name="Nelson K.E."/>
        </authorList>
    </citation>
    <scope>NUCLEOTIDE SEQUENCE [LARGE SCALE GENOMIC DNA]</scope>
    <source>
        <strain evidence="4 5">DNF00882</strain>
    </source>
</reference>
<dbReference type="GO" id="GO:0006313">
    <property type="term" value="P:DNA transposition"/>
    <property type="evidence" value="ECO:0007669"/>
    <property type="project" value="InterPro"/>
</dbReference>
<sequence>MYKSPSNTHQVSIFWDLASMLNPAHPMYKLANLINWETFERTFAPLYCKDNGRRAKPIRLMVGLIVLKHIRNVSDESVVEQFSENAYYQYFCGMESFTIAKPCVPTELVEFRHRIGEAGMELILKESIRVNLLLDDKRKENENRNDGKDGRGRKSDTEQTAFIDSTVQEKNVTFPTDSKLLNKIIGFCRDVAHAEHLKVRQSYAREIKRLKLVQRFRGRKNSSAKVRKADRRMRTIAGRLLRELVRNLPPENSYQERIEVCMKFVNGERMDGHKIYSLHEPDVLCISKGKDHKKYEFGNKVSLVRLWNGLIVGALSFRNEYDGHTIDKAMEQVGRVYGRKIKRLAGDRGYRGQETCGETNIMIPGVPKASDSPHTKKKKQRFFRKRAGIEPVIGHCKADHRLGRNFYKGLLGDAINVMLAAAAFNFKRAMRLLLCLIRTMIKWSIQGVDSNFNETKVLSNTFCWL</sequence>
<dbReference type="EMBL" id="JRNR01000052">
    <property type="protein sequence ID" value="KGF49320.1"/>
    <property type="molecule type" value="Genomic_DNA"/>
</dbReference>
<dbReference type="AlphaFoldDB" id="A0A096ARH6"/>
<accession>A0A096ARH6</accession>
<evidence type="ECO:0000259" key="2">
    <source>
        <dbReference type="Pfam" id="PF01609"/>
    </source>
</evidence>
<evidence type="ECO:0000313" key="4">
    <source>
        <dbReference type="EMBL" id="KGF49320.1"/>
    </source>
</evidence>
<evidence type="ECO:0000313" key="5">
    <source>
        <dbReference type="Proteomes" id="UP000029538"/>
    </source>
</evidence>
<protein>
    <submittedName>
        <fullName evidence="4">Transposase</fullName>
    </submittedName>
</protein>
<feature type="domain" description="Transposase IS4-like" evidence="2">
    <location>
        <begin position="288"/>
        <end position="426"/>
    </location>
</feature>
<organism evidence="4 5">
    <name type="scientific">Prevotella disiens DNF00882</name>
    <dbReference type="NCBI Taxonomy" id="1401075"/>
    <lineage>
        <taxon>Bacteria</taxon>
        <taxon>Pseudomonadati</taxon>
        <taxon>Bacteroidota</taxon>
        <taxon>Bacteroidia</taxon>
        <taxon>Bacteroidales</taxon>
        <taxon>Prevotellaceae</taxon>
        <taxon>Prevotella</taxon>
    </lineage>
</organism>
<feature type="region of interest" description="Disordered" evidence="1">
    <location>
        <begin position="140"/>
        <end position="159"/>
    </location>
</feature>
<dbReference type="Pfam" id="PF05598">
    <property type="entry name" value="DUF772"/>
    <property type="match status" value="1"/>
</dbReference>
<feature type="compositionally biased region" description="Basic and acidic residues" evidence="1">
    <location>
        <begin position="140"/>
        <end position="157"/>
    </location>
</feature>
<dbReference type="InterPro" id="IPR047710">
    <property type="entry name" value="Transpos_IS5-like"/>
</dbReference>
<evidence type="ECO:0000256" key="1">
    <source>
        <dbReference type="SAM" id="MobiDB-lite"/>
    </source>
</evidence>
<proteinExistence type="predicted"/>
<dbReference type="Pfam" id="PF01609">
    <property type="entry name" value="DDE_Tnp_1"/>
    <property type="match status" value="1"/>
</dbReference>
<dbReference type="PANTHER" id="PTHR33803">
    <property type="entry name" value="IS1478 TRANSPOSASE"/>
    <property type="match status" value="1"/>
</dbReference>
<comment type="caution">
    <text evidence="4">The sequence shown here is derived from an EMBL/GenBank/DDBJ whole genome shotgun (WGS) entry which is preliminary data.</text>
</comment>
<dbReference type="GO" id="GO:0004803">
    <property type="term" value="F:transposase activity"/>
    <property type="evidence" value="ECO:0007669"/>
    <property type="project" value="InterPro"/>
</dbReference>
<dbReference type="Proteomes" id="UP000029538">
    <property type="component" value="Unassembled WGS sequence"/>
</dbReference>
<evidence type="ECO:0000259" key="3">
    <source>
        <dbReference type="Pfam" id="PF05598"/>
    </source>
</evidence>
<dbReference type="PANTHER" id="PTHR33803:SF3">
    <property type="entry name" value="BLL1974 PROTEIN"/>
    <property type="match status" value="1"/>
</dbReference>
<dbReference type="GO" id="GO:0003677">
    <property type="term" value="F:DNA binding"/>
    <property type="evidence" value="ECO:0007669"/>
    <property type="project" value="InterPro"/>
</dbReference>
<name>A0A096ARH6_9BACT</name>
<dbReference type="NCBIfam" id="NF033578">
    <property type="entry name" value="transpos_IS5_1"/>
    <property type="match status" value="1"/>
</dbReference>
<feature type="domain" description="Transposase InsH N-terminal" evidence="3">
    <location>
        <begin position="18"/>
        <end position="114"/>
    </location>
</feature>
<dbReference type="RefSeq" id="WP_036883191.1">
    <property type="nucleotide sequence ID" value="NZ_JRNR01000052.1"/>
</dbReference>
<dbReference type="InterPro" id="IPR008490">
    <property type="entry name" value="Transposase_InsH_N"/>
</dbReference>
<dbReference type="InterPro" id="IPR002559">
    <property type="entry name" value="Transposase_11"/>
</dbReference>